<comment type="catalytic activity">
    <reaction evidence="9">
        <text>a 5'-end NAD(+)-phospho-ribonucleoside in mRNA + H2O = a 5'-end phospho-adenosine-phospho-ribonucleoside in mRNA + beta-nicotinamide D-ribonucleotide + 2 H(+)</text>
        <dbReference type="Rhea" id="RHEA:60876"/>
        <dbReference type="Rhea" id="RHEA-COMP:15698"/>
        <dbReference type="Rhea" id="RHEA-COMP:15719"/>
        <dbReference type="ChEBI" id="CHEBI:14649"/>
        <dbReference type="ChEBI" id="CHEBI:15377"/>
        <dbReference type="ChEBI" id="CHEBI:15378"/>
        <dbReference type="ChEBI" id="CHEBI:144029"/>
        <dbReference type="ChEBI" id="CHEBI:144051"/>
    </reaction>
    <physiologicalReaction direction="left-to-right" evidence="9">
        <dbReference type="Rhea" id="RHEA:60877"/>
    </physiologicalReaction>
</comment>
<evidence type="ECO:0000313" key="13">
    <source>
        <dbReference type="Proteomes" id="UP000507470"/>
    </source>
</evidence>
<evidence type="ECO:0000256" key="5">
    <source>
        <dbReference type="ARBA" id="ARBA00022723"/>
    </source>
</evidence>
<dbReference type="PROSITE" id="PS51462">
    <property type="entry name" value="NUDIX"/>
    <property type="match status" value="1"/>
</dbReference>
<evidence type="ECO:0000256" key="2">
    <source>
        <dbReference type="ARBA" id="ARBA00001947"/>
    </source>
</evidence>
<name>A0A6J8B9N1_MYTCO</name>
<dbReference type="Gene3D" id="1.25.40.20">
    <property type="entry name" value="Ankyrin repeat-containing domain"/>
    <property type="match status" value="1"/>
</dbReference>
<proteinExistence type="inferred from homology"/>
<sequence length="461" mass="52821">MLTLLSQYRHLKYVKYLYRQLTVMSSESRTGPDDTKKPFVDRFFDSAANGNIEELTHLLKATVIVDQRNDNGWTGLMLASRYGHTNAIKIFLEKGCDVNLVNKTGQTALEIAQFWDQSEATTLIMDHVKHDNPDKQLRNFFSYNPLLRCAEKRKDTNWLENKMREDSTKYIAFCELQPYVLSLPDNKWKYQIIRFCYSDIQSCINDKNLVVFLGINKNGDETEEQAVFAIDVPDEKKLKTINPDGTLLQPFPGSMMLEPSEAGILAEGRTMLDWLERYKFCATCSSSTSVTEGGHKRVCDNKECKTNKGVHNTCYPRTDPSVIMLVISPDGKKCLLGRGKRFPPKMFSCLAGFMEPGETIEDTCRREVQEESGIEVGRVDYHSSQPWPFPASLMLGCLAYAKTEHLKVDEDELEDARWFRRPELVQMLTRQHPEGLFVPPEQAIAHQMIKSWVRKTTNANL</sequence>
<keyword evidence="8" id="KW-0520">NAD</keyword>
<dbReference type="Gene3D" id="3.90.79.10">
    <property type="entry name" value="Nucleoside Triphosphate Pyrophosphohydrolase"/>
    <property type="match status" value="1"/>
</dbReference>
<evidence type="ECO:0000256" key="4">
    <source>
        <dbReference type="ARBA" id="ARBA00012381"/>
    </source>
</evidence>
<dbReference type="CDD" id="cd03429">
    <property type="entry name" value="NUDIX_NADH_pyrophosphatase_Nudt13"/>
    <property type="match status" value="1"/>
</dbReference>
<dbReference type="PANTHER" id="PTHR42904">
    <property type="entry name" value="NUDIX HYDROLASE, NUDC SUBFAMILY"/>
    <property type="match status" value="1"/>
</dbReference>
<dbReference type="InterPro" id="IPR002110">
    <property type="entry name" value="Ankyrin_rpt"/>
</dbReference>
<accession>A0A6J8B9N1</accession>
<dbReference type="GO" id="GO:0046872">
    <property type="term" value="F:metal ion binding"/>
    <property type="evidence" value="ECO:0007669"/>
    <property type="project" value="UniProtKB-KW"/>
</dbReference>
<dbReference type="InterPro" id="IPR020084">
    <property type="entry name" value="NUDIX_hydrolase_CS"/>
</dbReference>
<evidence type="ECO:0000256" key="3">
    <source>
        <dbReference type="ARBA" id="ARBA00009595"/>
    </source>
</evidence>
<evidence type="ECO:0000259" key="11">
    <source>
        <dbReference type="PROSITE" id="PS51462"/>
    </source>
</evidence>
<evidence type="ECO:0000256" key="8">
    <source>
        <dbReference type="ARBA" id="ARBA00023027"/>
    </source>
</evidence>
<reference evidence="12 13" key="1">
    <citation type="submission" date="2020-06" db="EMBL/GenBank/DDBJ databases">
        <authorList>
            <person name="Li R."/>
            <person name="Bekaert M."/>
        </authorList>
    </citation>
    <scope>NUCLEOTIDE SEQUENCE [LARGE SCALE GENOMIC DNA]</scope>
    <source>
        <strain evidence="13">wild</strain>
    </source>
</reference>
<evidence type="ECO:0000313" key="12">
    <source>
        <dbReference type="EMBL" id="CAC5380273.1"/>
    </source>
</evidence>
<dbReference type="SUPFAM" id="SSF48403">
    <property type="entry name" value="Ankyrin repeat"/>
    <property type="match status" value="1"/>
</dbReference>
<dbReference type="Gene3D" id="3.90.79.20">
    <property type="match status" value="1"/>
</dbReference>
<dbReference type="AlphaFoldDB" id="A0A6J8B9N1"/>
<keyword evidence="13" id="KW-1185">Reference proteome</keyword>
<dbReference type="PROSITE" id="PS00893">
    <property type="entry name" value="NUDIX_BOX"/>
    <property type="match status" value="1"/>
</dbReference>
<dbReference type="InterPro" id="IPR000086">
    <property type="entry name" value="NUDIX_hydrolase_dom"/>
</dbReference>
<feature type="repeat" description="ANK" evidence="10">
    <location>
        <begin position="71"/>
        <end position="103"/>
    </location>
</feature>
<dbReference type="Pfam" id="PF00293">
    <property type="entry name" value="NUDIX"/>
    <property type="match status" value="1"/>
</dbReference>
<dbReference type="InterPro" id="IPR049734">
    <property type="entry name" value="NudC-like_C"/>
</dbReference>
<dbReference type="PROSITE" id="PS50297">
    <property type="entry name" value="ANK_REP_REGION"/>
    <property type="match status" value="1"/>
</dbReference>
<keyword evidence="10" id="KW-0040">ANK repeat</keyword>
<evidence type="ECO:0000256" key="10">
    <source>
        <dbReference type="PROSITE-ProRule" id="PRU00023"/>
    </source>
</evidence>
<comment type="cofactor">
    <cofactor evidence="2">
        <name>Zn(2+)</name>
        <dbReference type="ChEBI" id="CHEBI:29105"/>
    </cofactor>
</comment>
<dbReference type="GO" id="GO:0006742">
    <property type="term" value="P:NADP+ catabolic process"/>
    <property type="evidence" value="ECO:0007669"/>
    <property type="project" value="TreeGrafter"/>
</dbReference>
<dbReference type="SUPFAM" id="SSF55811">
    <property type="entry name" value="Nudix"/>
    <property type="match status" value="1"/>
</dbReference>
<evidence type="ECO:0000256" key="1">
    <source>
        <dbReference type="ARBA" id="ARBA00001946"/>
    </source>
</evidence>
<dbReference type="InterPro" id="IPR036770">
    <property type="entry name" value="Ankyrin_rpt-contain_sf"/>
</dbReference>
<feature type="domain" description="Nudix hydrolase" evidence="11">
    <location>
        <begin position="316"/>
        <end position="450"/>
    </location>
</feature>
<dbReference type="Pfam" id="PF12796">
    <property type="entry name" value="Ank_2"/>
    <property type="match status" value="1"/>
</dbReference>
<dbReference type="PANTHER" id="PTHR42904:SF6">
    <property type="entry name" value="NAD-CAPPED RNA HYDROLASE NUDT12"/>
    <property type="match status" value="1"/>
</dbReference>
<organism evidence="12 13">
    <name type="scientific">Mytilus coruscus</name>
    <name type="common">Sea mussel</name>
    <dbReference type="NCBI Taxonomy" id="42192"/>
    <lineage>
        <taxon>Eukaryota</taxon>
        <taxon>Metazoa</taxon>
        <taxon>Spiralia</taxon>
        <taxon>Lophotrochozoa</taxon>
        <taxon>Mollusca</taxon>
        <taxon>Bivalvia</taxon>
        <taxon>Autobranchia</taxon>
        <taxon>Pteriomorphia</taxon>
        <taxon>Mytilida</taxon>
        <taxon>Mytiloidea</taxon>
        <taxon>Mytilidae</taxon>
        <taxon>Mytilinae</taxon>
        <taxon>Mytilus</taxon>
    </lineage>
</organism>
<dbReference type="GO" id="GO:0019677">
    <property type="term" value="P:NAD+ catabolic process"/>
    <property type="evidence" value="ECO:0007669"/>
    <property type="project" value="TreeGrafter"/>
</dbReference>
<dbReference type="PROSITE" id="PS50088">
    <property type="entry name" value="ANK_REPEAT"/>
    <property type="match status" value="1"/>
</dbReference>
<keyword evidence="5" id="KW-0479">Metal-binding</keyword>
<evidence type="ECO:0000256" key="7">
    <source>
        <dbReference type="ARBA" id="ARBA00022842"/>
    </source>
</evidence>
<comment type="similarity">
    <text evidence="3">Belongs to the Nudix hydrolase family. NudC subfamily.</text>
</comment>
<gene>
    <name evidence="12" type="ORF">MCOR_16245</name>
</gene>
<dbReference type="EMBL" id="CACVKT020002873">
    <property type="protein sequence ID" value="CAC5380273.1"/>
    <property type="molecule type" value="Genomic_DNA"/>
</dbReference>
<evidence type="ECO:0000256" key="9">
    <source>
        <dbReference type="ARBA" id="ARBA00023679"/>
    </source>
</evidence>
<dbReference type="OrthoDB" id="10249612at2759"/>
<dbReference type="EC" id="3.6.1.22" evidence="4"/>
<dbReference type="NCBIfam" id="NF001299">
    <property type="entry name" value="PRK00241.1"/>
    <property type="match status" value="1"/>
</dbReference>
<evidence type="ECO:0000256" key="6">
    <source>
        <dbReference type="ARBA" id="ARBA00022801"/>
    </source>
</evidence>
<dbReference type="FunFam" id="3.90.79.10:FF:000023">
    <property type="entry name" value="Peroxisomal NADH pyrophosphatase NUDT12"/>
    <property type="match status" value="1"/>
</dbReference>
<dbReference type="InterPro" id="IPR015797">
    <property type="entry name" value="NUDIX_hydrolase-like_dom_sf"/>
</dbReference>
<dbReference type="Proteomes" id="UP000507470">
    <property type="component" value="Unassembled WGS sequence"/>
</dbReference>
<dbReference type="GO" id="GO:0035529">
    <property type="term" value="F:NADH pyrophosphatase activity"/>
    <property type="evidence" value="ECO:0007669"/>
    <property type="project" value="TreeGrafter"/>
</dbReference>
<dbReference type="GO" id="GO:0005777">
    <property type="term" value="C:peroxisome"/>
    <property type="evidence" value="ECO:0007669"/>
    <property type="project" value="TreeGrafter"/>
</dbReference>
<dbReference type="InterPro" id="IPR050241">
    <property type="entry name" value="NAD-cap_RNA_hydrolase_NudC"/>
</dbReference>
<keyword evidence="6 12" id="KW-0378">Hydrolase</keyword>
<comment type="cofactor">
    <cofactor evidence="1">
        <name>Mg(2+)</name>
        <dbReference type="ChEBI" id="CHEBI:18420"/>
    </cofactor>
</comment>
<dbReference type="SMART" id="SM00248">
    <property type="entry name" value="ANK"/>
    <property type="match status" value="1"/>
</dbReference>
<dbReference type="GO" id="GO:0005829">
    <property type="term" value="C:cytosol"/>
    <property type="evidence" value="ECO:0007669"/>
    <property type="project" value="TreeGrafter"/>
</dbReference>
<protein>
    <recommendedName>
        <fullName evidence="4">NAD(+) diphosphatase</fullName>
        <ecNumber evidence="4">3.6.1.22</ecNumber>
    </recommendedName>
</protein>
<keyword evidence="7" id="KW-0460">Magnesium</keyword>